<evidence type="ECO:0000256" key="6">
    <source>
        <dbReference type="ARBA" id="ARBA00023136"/>
    </source>
</evidence>
<sequence length="390" mass="41908">MSWQISAVVLFFVSLAVIWYYDSHHNSHMRANVFSEITGYSSPTTGQATVKPSLLQPTNHVPHKTAAARLTDGHVTSQTVAKTSSPETLTTNTTIEVLATTSPVTTKSTLPTSPTTHTLVTTLATPNKSHVTFPVTEAKAGLSVGPSSPPVTVNPAAHTTGNRPSTASHTTGKTTQLSSQTTLPATLSTSPHNITTSQKPTQPTHTPGPTTATYNTTQTASPATIAPRPTLAPQPLSPKTGLYQVLNGSKLCIKAEMGIQLTVQDSVSDENSYYISEVEAYLTVSNPVKVYQGMKHAMMMFETVVGHSFKCVSEQSIQLSTHLQLKTVNVQLQAFDFEDDHFGNADECISDRNRREIPVAVGLSIAVLLAVLLTACLVTRKRPSRGYERM</sequence>
<comment type="caution">
    <text evidence="8">Lacks conserved residue(s) required for the propagation of feature annotation.</text>
</comment>
<feature type="region of interest" description="Disordered" evidence="9">
    <location>
        <begin position="140"/>
        <end position="236"/>
    </location>
</feature>
<evidence type="ECO:0000256" key="1">
    <source>
        <dbReference type="ARBA" id="ARBA00004530"/>
    </source>
</evidence>
<dbReference type="PANTHER" id="PTHR11506">
    <property type="entry name" value="LYSOSOME-ASSOCIATED MEMBRANE GLYCOPROTEIN"/>
    <property type="match status" value="1"/>
</dbReference>
<feature type="disulfide bond" evidence="8">
    <location>
        <begin position="311"/>
        <end position="348"/>
    </location>
</feature>
<evidence type="ECO:0000256" key="9">
    <source>
        <dbReference type="SAM" id="MobiDB-lite"/>
    </source>
</evidence>
<feature type="compositionally biased region" description="Low complexity" evidence="9">
    <location>
        <begin position="198"/>
        <end position="219"/>
    </location>
</feature>
<keyword evidence="5 10" id="KW-1133">Transmembrane helix</keyword>
<keyword evidence="2 8" id="KW-0812">Transmembrane</keyword>
<dbReference type="Ensembl" id="ENSCHIT00010043263.1">
    <property type="protein sequence ID" value="ENSCHIP00010030722.1"/>
    <property type="gene ID" value="ENSCHIG00010022834.1"/>
</dbReference>
<organism evidence="13">
    <name type="scientific">Capra hircus</name>
    <name type="common">Goat</name>
    <dbReference type="NCBI Taxonomy" id="9925"/>
    <lineage>
        <taxon>Eukaryota</taxon>
        <taxon>Metazoa</taxon>
        <taxon>Chordata</taxon>
        <taxon>Craniata</taxon>
        <taxon>Vertebrata</taxon>
        <taxon>Euteleostomi</taxon>
        <taxon>Mammalia</taxon>
        <taxon>Eutheria</taxon>
        <taxon>Laurasiatheria</taxon>
        <taxon>Artiodactyla</taxon>
        <taxon>Ruminantia</taxon>
        <taxon>Pecora</taxon>
        <taxon>Bovidae</taxon>
        <taxon>Caprinae</taxon>
        <taxon>Capra</taxon>
    </lineage>
</organism>
<evidence type="ECO:0000256" key="4">
    <source>
        <dbReference type="ARBA" id="ARBA00022753"/>
    </source>
</evidence>
<reference evidence="13" key="1">
    <citation type="submission" date="2019-03" db="EMBL/GenBank/DDBJ databases">
        <title>Genome sequencing and reference-guided assembly of Black Bengal Goat (Capra hircus).</title>
        <authorList>
            <person name="Siddiki A.Z."/>
            <person name="Baten A."/>
            <person name="Billah M."/>
            <person name="Alam M.A.U."/>
            <person name="Shawrob K.S.M."/>
            <person name="Saha S."/>
            <person name="Chowdhury M."/>
            <person name="Rahman A.H."/>
            <person name="Stear M."/>
            <person name="Miah G."/>
            <person name="Das G.B."/>
            <person name="Hossain M.M."/>
            <person name="Kumkum M."/>
            <person name="Islam M.S."/>
            <person name="Mollah A.M."/>
            <person name="Ahsan A."/>
            <person name="Tusar F."/>
            <person name="Khan M.K.I."/>
        </authorList>
    </citation>
    <scope>NUCLEOTIDE SEQUENCE [LARGE SCALE GENOMIC DNA]</scope>
</reference>
<dbReference type="GO" id="GO:0072594">
    <property type="term" value="P:establishment of protein localization to organelle"/>
    <property type="evidence" value="ECO:0007669"/>
    <property type="project" value="TreeGrafter"/>
</dbReference>
<evidence type="ECO:0000256" key="7">
    <source>
        <dbReference type="ARBA" id="ARBA00023180"/>
    </source>
</evidence>
<keyword evidence="8" id="KW-0458">Lysosome</keyword>
<reference evidence="13" key="2">
    <citation type="submission" date="2025-08" db="UniProtKB">
        <authorList>
            <consortium name="Ensembl"/>
        </authorList>
    </citation>
    <scope>IDENTIFICATION</scope>
</reference>
<evidence type="ECO:0000259" key="12">
    <source>
        <dbReference type="Pfam" id="PF01299"/>
    </source>
</evidence>
<evidence type="ECO:0000256" key="3">
    <source>
        <dbReference type="ARBA" id="ARBA00022729"/>
    </source>
</evidence>
<dbReference type="GO" id="GO:0005886">
    <property type="term" value="C:plasma membrane"/>
    <property type="evidence" value="ECO:0007669"/>
    <property type="project" value="TreeGrafter"/>
</dbReference>
<evidence type="ECO:0000256" key="2">
    <source>
        <dbReference type="ARBA" id="ARBA00022692"/>
    </source>
</evidence>
<feature type="domain" description="Lysosome-associated membrane glycoprotein 2-like luminal" evidence="12">
    <location>
        <begin position="269"/>
        <end position="338"/>
    </location>
</feature>
<proteinExistence type="inferred from homology"/>
<feature type="transmembrane region" description="Helical" evidence="10">
    <location>
        <begin position="357"/>
        <end position="379"/>
    </location>
</feature>
<keyword evidence="8" id="KW-1015">Disulfide bond</keyword>
<comment type="similarity">
    <text evidence="8">Belongs to the LAMP family.</text>
</comment>
<dbReference type="PANTHER" id="PTHR11506:SF30">
    <property type="entry name" value="LYSOSOME-ASSOCIATED MEMBRANE GLYCOPROTEIN 3"/>
    <property type="match status" value="1"/>
</dbReference>
<evidence type="ECO:0000313" key="13">
    <source>
        <dbReference type="Ensembl" id="ENSCHIP00010030722.1"/>
    </source>
</evidence>
<evidence type="ECO:0000256" key="10">
    <source>
        <dbReference type="SAM" id="Phobius"/>
    </source>
</evidence>
<feature type="compositionally biased region" description="Polar residues" evidence="9">
    <location>
        <begin position="157"/>
        <end position="197"/>
    </location>
</feature>
<dbReference type="Gene3D" id="2.40.160.110">
    <property type="match status" value="1"/>
</dbReference>
<keyword evidence="6 8" id="KW-0472">Membrane</keyword>
<dbReference type="GO" id="GO:0031902">
    <property type="term" value="C:late endosome membrane"/>
    <property type="evidence" value="ECO:0007669"/>
    <property type="project" value="TreeGrafter"/>
</dbReference>
<protein>
    <recommendedName>
        <fullName evidence="12">Lysosome-associated membrane glycoprotein 2-like luminal domain-containing protein</fullName>
    </recommendedName>
</protein>
<evidence type="ECO:0000256" key="8">
    <source>
        <dbReference type="PROSITE-ProRule" id="PRU00740"/>
    </source>
</evidence>
<name>A0A8C2RLF2_CAPHI</name>
<keyword evidence="3 11" id="KW-0732">Signal</keyword>
<feature type="signal peptide" evidence="11">
    <location>
        <begin position="1"/>
        <end position="23"/>
    </location>
</feature>
<keyword evidence="4" id="KW-0967">Endosome</keyword>
<feature type="chain" id="PRO_5034344053" description="Lysosome-associated membrane glycoprotein 2-like luminal domain-containing protein" evidence="11">
    <location>
        <begin position="24"/>
        <end position="390"/>
    </location>
</feature>
<dbReference type="PROSITE" id="PS51407">
    <property type="entry name" value="LAMP_3"/>
    <property type="match status" value="1"/>
</dbReference>
<comment type="subcellular location">
    <subcellularLocation>
        <location evidence="1">Endosome membrane</location>
        <topology evidence="1">Single-pass type I membrane protein</topology>
    </subcellularLocation>
    <subcellularLocation>
        <location evidence="8">Lysosome membrane</location>
        <topology evidence="8">Single-pass type I membrane protein</topology>
    </subcellularLocation>
</comment>
<dbReference type="InterPro" id="IPR048528">
    <property type="entry name" value="Lamp2-like_luminal"/>
</dbReference>
<evidence type="ECO:0000256" key="11">
    <source>
        <dbReference type="SAM" id="SignalP"/>
    </source>
</evidence>
<dbReference type="Pfam" id="PF01299">
    <property type="entry name" value="Lamp2-like_luminal"/>
    <property type="match status" value="1"/>
</dbReference>
<dbReference type="GO" id="GO:0005765">
    <property type="term" value="C:lysosomal membrane"/>
    <property type="evidence" value="ECO:0007669"/>
    <property type="project" value="UniProtKB-SubCell"/>
</dbReference>
<dbReference type="AlphaFoldDB" id="A0A8C2RLF2"/>
<evidence type="ECO:0000256" key="5">
    <source>
        <dbReference type="ARBA" id="ARBA00022989"/>
    </source>
</evidence>
<keyword evidence="7" id="KW-0325">Glycoprotein</keyword>
<dbReference type="InterPro" id="IPR002000">
    <property type="entry name" value="Lysosome-assoc_membr_glycop"/>
</dbReference>
<accession>A0A8C2RLF2</accession>